<gene>
    <name evidence="1" type="ORF">RD2015_2932</name>
</gene>
<dbReference type="STRING" id="76731.RD2015_2932"/>
<dbReference type="PROSITE" id="PS50075">
    <property type="entry name" value="CARRIER"/>
    <property type="match status" value="1"/>
</dbReference>
<protein>
    <submittedName>
        <fullName evidence="1">Acyl carrier protein</fullName>
    </submittedName>
</protein>
<dbReference type="Pfam" id="PF00550">
    <property type="entry name" value="PP-binding"/>
    <property type="match status" value="1"/>
</dbReference>
<dbReference type="SUPFAM" id="SSF47336">
    <property type="entry name" value="ACP-like"/>
    <property type="match status" value="1"/>
</dbReference>
<accession>A0A0U3LLV3</accession>
<sequence length="83" mass="8780">MNTQEHLLDILDDVLSLEGRAKAFTPDTALLGALPELDSMAVVSLITALEEQFGIVVDDDEIDGSTFATVGALTDFLNGKLSA</sequence>
<evidence type="ECO:0000313" key="1">
    <source>
        <dbReference type="EMBL" id="ALV07394.1"/>
    </source>
</evidence>
<dbReference type="EMBL" id="CP013729">
    <property type="protein sequence ID" value="ALV07394.1"/>
    <property type="molecule type" value="Genomic_DNA"/>
</dbReference>
<name>A0A0U3LLV3_9BURK</name>
<dbReference type="Gene3D" id="1.10.1200.10">
    <property type="entry name" value="ACP-like"/>
    <property type="match status" value="1"/>
</dbReference>
<evidence type="ECO:0000313" key="2">
    <source>
        <dbReference type="Proteomes" id="UP000060699"/>
    </source>
</evidence>
<reference evidence="1 2" key="1">
    <citation type="submission" date="2015-12" db="EMBL/GenBank/DDBJ databases">
        <title>Complete genome of Roseateles depolymerans KCTC 42856.</title>
        <authorList>
            <person name="Kim K.M."/>
        </authorList>
    </citation>
    <scope>NUCLEOTIDE SEQUENCE [LARGE SCALE GENOMIC DNA]</scope>
    <source>
        <strain evidence="1 2">KCTC 42856</strain>
    </source>
</reference>
<dbReference type="InterPro" id="IPR009081">
    <property type="entry name" value="PP-bd_ACP"/>
</dbReference>
<dbReference type="InterPro" id="IPR036736">
    <property type="entry name" value="ACP-like_sf"/>
</dbReference>
<dbReference type="Proteomes" id="UP000060699">
    <property type="component" value="Chromosome"/>
</dbReference>
<keyword evidence="2" id="KW-1185">Reference proteome</keyword>
<dbReference type="OrthoDB" id="8527261at2"/>
<dbReference type="KEGG" id="rdp:RD2015_2932"/>
<proteinExistence type="predicted"/>
<dbReference type="RefSeq" id="WP_058935513.1">
    <property type="nucleotide sequence ID" value="NZ_CP013729.1"/>
</dbReference>
<dbReference type="AlphaFoldDB" id="A0A0U3LLV3"/>
<organism evidence="1 2">
    <name type="scientific">Roseateles depolymerans</name>
    <dbReference type="NCBI Taxonomy" id="76731"/>
    <lineage>
        <taxon>Bacteria</taxon>
        <taxon>Pseudomonadati</taxon>
        <taxon>Pseudomonadota</taxon>
        <taxon>Betaproteobacteria</taxon>
        <taxon>Burkholderiales</taxon>
        <taxon>Sphaerotilaceae</taxon>
        <taxon>Roseateles</taxon>
    </lineage>
</organism>
<dbReference type="PATRIC" id="fig|76731.3.peg.3003"/>